<protein>
    <submittedName>
        <fullName evidence="2">Uncharacterized protein</fullName>
    </submittedName>
</protein>
<organism evidence="2 3">
    <name type="scientific">Caerostris extrusa</name>
    <name type="common">Bark spider</name>
    <name type="synonym">Caerostris bankana</name>
    <dbReference type="NCBI Taxonomy" id="172846"/>
    <lineage>
        <taxon>Eukaryota</taxon>
        <taxon>Metazoa</taxon>
        <taxon>Ecdysozoa</taxon>
        <taxon>Arthropoda</taxon>
        <taxon>Chelicerata</taxon>
        <taxon>Arachnida</taxon>
        <taxon>Araneae</taxon>
        <taxon>Araneomorphae</taxon>
        <taxon>Entelegynae</taxon>
        <taxon>Araneoidea</taxon>
        <taxon>Araneidae</taxon>
        <taxon>Caerostris</taxon>
    </lineage>
</organism>
<evidence type="ECO:0000313" key="2">
    <source>
        <dbReference type="EMBL" id="GIY47488.1"/>
    </source>
</evidence>
<dbReference type="Proteomes" id="UP001054945">
    <property type="component" value="Unassembled WGS sequence"/>
</dbReference>
<gene>
    <name evidence="2" type="ORF">CEXT_81511</name>
</gene>
<sequence length="85" mass="9366">MGTNPLAEKNKLNATQSIPKQPEKRKQKKSTTVHVTSATEKPIKAFCGPLILGQGHAINGVFPKYPINVFSPHCILTWQSKLTNL</sequence>
<evidence type="ECO:0000256" key="1">
    <source>
        <dbReference type="SAM" id="MobiDB-lite"/>
    </source>
</evidence>
<comment type="caution">
    <text evidence="2">The sequence shown here is derived from an EMBL/GenBank/DDBJ whole genome shotgun (WGS) entry which is preliminary data.</text>
</comment>
<dbReference type="AlphaFoldDB" id="A0AAV4TLN3"/>
<feature type="region of interest" description="Disordered" evidence="1">
    <location>
        <begin position="1"/>
        <end position="35"/>
    </location>
</feature>
<proteinExistence type="predicted"/>
<keyword evidence="3" id="KW-1185">Reference proteome</keyword>
<accession>A0AAV4TLN3</accession>
<evidence type="ECO:0000313" key="3">
    <source>
        <dbReference type="Proteomes" id="UP001054945"/>
    </source>
</evidence>
<dbReference type="EMBL" id="BPLR01011585">
    <property type="protein sequence ID" value="GIY47488.1"/>
    <property type="molecule type" value="Genomic_DNA"/>
</dbReference>
<reference evidence="2 3" key="1">
    <citation type="submission" date="2021-06" db="EMBL/GenBank/DDBJ databases">
        <title>Caerostris extrusa draft genome.</title>
        <authorList>
            <person name="Kono N."/>
            <person name="Arakawa K."/>
        </authorList>
    </citation>
    <scope>NUCLEOTIDE SEQUENCE [LARGE SCALE GENOMIC DNA]</scope>
</reference>
<name>A0AAV4TLN3_CAEEX</name>